<dbReference type="InterPro" id="IPR011970">
    <property type="entry name" value="MltB_2"/>
</dbReference>
<protein>
    <submittedName>
        <fullName evidence="3 4">Lytic murein transglycosylase</fullName>
    </submittedName>
</protein>
<dbReference type="Gene3D" id="1.10.8.350">
    <property type="entry name" value="Bacterial muramidase"/>
    <property type="match status" value="1"/>
</dbReference>
<evidence type="ECO:0000313" key="3">
    <source>
        <dbReference type="EMBL" id="MDP8085137.1"/>
    </source>
</evidence>
<dbReference type="EMBL" id="FOBN01000008">
    <property type="protein sequence ID" value="SEM21406.1"/>
    <property type="molecule type" value="Genomic_DNA"/>
</dbReference>
<proteinExistence type="predicted"/>
<evidence type="ECO:0000259" key="2">
    <source>
        <dbReference type="Pfam" id="PF13406"/>
    </source>
</evidence>
<dbReference type="PANTHER" id="PTHR30163">
    <property type="entry name" value="MEMBRANE-BOUND LYTIC MUREIN TRANSGLYCOSYLASE B"/>
    <property type="match status" value="1"/>
</dbReference>
<dbReference type="GO" id="GO:0009253">
    <property type="term" value="P:peptidoglycan catabolic process"/>
    <property type="evidence" value="ECO:0007669"/>
    <property type="project" value="TreeGrafter"/>
</dbReference>
<evidence type="ECO:0000313" key="4">
    <source>
        <dbReference type="EMBL" id="SEM21406.1"/>
    </source>
</evidence>
<feature type="signal peptide" evidence="1">
    <location>
        <begin position="1"/>
        <end position="23"/>
    </location>
</feature>
<dbReference type="FunFam" id="1.10.8.350:FF:000001">
    <property type="entry name" value="Lytic murein transglycosylase B"/>
    <property type="match status" value="1"/>
</dbReference>
<feature type="chain" id="PRO_5011570925" evidence="1">
    <location>
        <begin position="24"/>
        <end position="358"/>
    </location>
</feature>
<dbReference type="PROSITE" id="PS51257">
    <property type="entry name" value="PROKAR_LIPOPROTEIN"/>
    <property type="match status" value="1"/>
</dbReference>
<dbReference type="OrthoDB" id="9772911at2"/>
<keyword evidence="1" id="KW-0732">Signal</keyword>
<dbReference type="EMBL" id="JASAVS010000007">
    <property type="protein sequence ID" value="MDP8085137.1"/>
    <property type="molecule type" value="Genomic_DNA"/>
</dbReference>
<reference evidence="3 6" key="3">
    <citation type="journal article" date="2023" name="Front. Microbiol.">
        <title>Phylogeography and host specificity of Pasteurellaceae pathogenic to sea-farmed fish in the north-east Atlantic.</title>
        <authorList>
            <person name="Gulla S."/>
            <person name="Colquhoun D.J."/>
            <person name="Olsen A.B."/>
            <person name="Spilsberg B."/>
            <person name="Lagesen K."/>
            <person name="Aakesson C.P."/>
            <person name="Strom S."/>
            <person name="Manji F."/>
            <person name="Birkbeck T.H."/>
            <person name="Nilsen H.K."/>
        </authorList>
    </citation>
    <scope>NUCLEOTIDE SEQUENCE [LARGE SCALE GENOMIC DNA]</scope>
    <source>
        <strain evidence="3 6">VIO11850</strain>
    </source>
</reference>
<reference evidence="5" key="1">
    <citation type="submission" date="2016-10" db="EMBL/GenBank/DDBJ databases">
        <authorList>
            <person name="Varghese N."/>
            <person name="Submissions S."/>
        </authorList>
    </citation>
    <scope>NUCLEOTIDE SEQUENCE [LARGE SCALE GENOMIC DNA]</scope>
    <source>
        <strain evidence="5">DSM 24204</strain>
    </source>
</reference>
<gene>
    <name evidence="3" type="ORF">QJT92_04245</name>
    <name evidence="4" type="ORF">SAMN05444853_10873</name>
</gene>
<dbReference type="NCBIfam" id="TIGR02283">
    <property type="entry name" value="MltB_2"/>
    <property type="match status" value="1"/>
</dbReference>
<dbReference type="SUPFAM" id="SSF53955">
    <property type="entry name" value="Lysozyme-like"/>
    <property type="match status" value="1"/>
</dbReference>
<dbReference type="Proteomes" id="UP001224812">
    <property type="component" value="Unassembled WGS sequence"/>
</dbReference>
<dbReference type="PANTHER" id="PTHR30163:SF8">
    <property type="entry name" value="LYTIC MUREIN TRANSGLYCOSYLASE"/>
    <property type="match status" value="1"/>
</dbReference>
<dbReference type="InterPro" id="IPR031304">
    <property type="entry name" value="SLT_2"/>
</dbReference>
<keyword evidence="6" id="KW-1185">Reference proteome</keyword>
<accession>A0A1H7WIJ2</accession>
<dbReference type="STRING" id="97481.SAMN05444853_10873"/>
<dbReference type="InterPro" id="IPR023346">
    <property type="entry name" value="Lysozyme-like_dom_sf"/>
</dbReference>
<dbReference type="Proteomes" id="UP000198883">
    <property type="component" value="Unassembled WGS sequence"/>
</dbReference>
<evidence type="ECO:0000256" key="1">
    <source>
        <dbReference type="SAM" id="SignalP"/>
    </source>
</evidence>
<feature type="domain" description="Transglycosylase SLT" evidence="2">
    <location>
        <begin position="43"/>
        <end position="351"/>
    </location>
</feature>
<organism evidence="4 5">
    <name type="scientific">Phocoenobacter skyensis</name>
    <dbReference type="NCBI Taxonomy" id="97481"/>
    <lineage>
        <taxon>Bacteria</taxon>
        <taxon>Pseudomonadati</taxon>
        <taxon>Pseudomonadota</taxon>
        <taxon>Gammaproteobacteria</taxon>
        <taxon>Pasteurellales</taxon>
        <taxon>Pasteurellaceae</taxon>
        <taxon>Phocoenobacter</taxon>
    </lineage>
</organism>
<dbReference type="InterPro" id="IPR043426">
    <property type="entry name" value="MltB-like"/>
</dbReference>
<dbReference type="Gene3D" id="1.10.530.10">
    <property type="match status" value="1"/>
</dbReference>
<dbReference type="CDD" id="cd13399">
    <property type="entry name" value="Slt35-like"/>
    <property type="match status" value="1"/>
</dbReference>
<dbReference type="Pfam" id="PF13406">
    <property type="entry name" value="SLT_2"/>
    <property type="match status" value="1"/>
</dbReference>
<reference evidence="4" key="2">
    <citation type="submission" date="2016-10" db="EMBL/GenBank/DDBJ databases">
        <authorList>
            <person name="de Groot N.N."/>
        </authorList>
    </citation>
    <scope>NUCLEOTIDE SEQUENCE [LARGE SCALE GENOMIC DNA]</scope>
    <source>
        <strain evidence="4">DSM 24204</strain>
    </source>
</reference>
<dbReference type="GO" id="GO:0008933">
    <property type="term" value="F:peptidoglycan lytic transglycosylase activity"/>
    <property type="evidence" value="ECO:0007669"/>
    <property type="project" value="TreeGrafter"/>
</dbReference>
<sequence>MKKSLTFIISSIMLLLSCTSLEAQLKSYGNRYDSPRTLDNFDDYVGFLKYKAKQAGVSSHFLVSQQNISYIDKAVELDEKQSPKKTQTTYETPPPNPDGVTRYLNRVLTQTKVDKAVELWWQYQPQLVKASQQYQVPKEYLMALWGMESSFGYYQGDYDVLSVLATLAFEGRREKLFTQEFINAMKILENGTISRSKMKGSWAGAMGQSQFMPTAYLSYAADGNGDGQKDIWTEQYDVFASIASYLSTIGWDKSLPWGVEVDLALPLDLSVSGIQRNKAKKLSQWLGLGLVLNDATEVNLAKLAQLQNADLWLVRPNKEVGRAFLVSTNYRTLRNWNNSNYFAISIGQFAERIAKEVY</sequence>
<dbReference type="AlphaFoldDB" id="A0A1H7WIJ2"/>
<evidence type="ECO:0000313" key="6">
    <source>
        <dbReference type="Proteomes" id="UP001224812"/>
    </source>
</evidence>
<evidence type="ECO:0000313" key="5">
    <source>
        <dbReference type="Proteomes" id="UP000198883"/>
    </source>
</evidence>
<name>A0A1H7WIJ2_9PAST</name>